<protein>
    <submittedName>
        <fullName evidence="2">Uncharacterized protein</fullName>
    </submittedName>
</protein>
<dbReference type="SUPFAM" id="SSF52980">
    <property type="entry name" value="Restriction endonuclease-like"/>
    <property type="match status" value="1"/>
</dbReference>
<dbReference type="InterPro" id="IPR011335">
    <property type="entry name" value="Restrct_endonuc-II-like"/>
</dbReference>
<dbReference type="InterPro" id="IPR012296">
    <property type="entry name" value="Nuclease_put_TT1808"/>
</dbReference>
<dbReference type="Gene3D" id="3.90.1570.10">
    <property type="entry name" value="tt1808, chain A"/>
    <property type="match status" value="1"/>
</dbReference>
<sequence length="137" mass="15279">MSRISSEERNKHVAAGEEDLPVPSELLISASHRMNPRNRSPFTQAQNNRAAEPGQKLEKKGGRQSRIKESGRFPMTTVRPKEWTYEEFMALPEGGPLRYEVIDGGLTMPPAPNTRHQKISGNLFAAIHSLSRQQSSG</sequence>
<organism evidence="2">
    <name type="scientific">Leptospirillum sp. Group II '5-way CG'</name>
    <dbReference type="NCBI Taxonomy" id="419541"/>
    <lineage>
        <taxon>Bacteria</taxon>
        <taxon>Pseudomonadati</taxon>
        <taxon>Nitrospirota</taxon>
        <taxon>Nitrospiria</taxon>
        <taxon>Nitrospirales</taxon>
        <taxon>Nitrospiraceae</taxon>
        <taxon>Leptospirillum</taxon>
    </lineage>
</organism>
<feature type="compositionally biased region" description="Basic and acidic residues" evidence="1">
    <location>
        <begin position="1"/>
        <end position="15"/>
    </location>
</feature>
<evidence type="ECO:0000256" key="1">
    <source>
        <dbReference type="SAM" id="MobiDB-lite"/>
    </source>
</evidence>
<evidence type="ECO:0000313" key="2">
    <source>
        <dbReference type="EMBL" id="EDZ38237.1"/>
    </source>
</evidence>
<feature type="region of interest" description="Disordered" evidence="1">
    <location>
        <begin position="1"/>
        <end position="75"/>
    </location>
</feature>
<reference evidence="2" key="1">
    <citation type="journal article" date="2004" name="Nature">
        <title>Community structure and metabolism through reconstruction of microbial genomes from the environment.</title>
        <authorList>
            <person name="Tyson G.W."/>
            <person name="Chapman J."/>
            <person name="Hugenholtz P."/>
            <person name="Allen E.E."/>
            <person name="Ram R.J."/>
            <person name="Richardson P.M."/>
            <person name="Solovyev V.V."/>
            <person name="Rubin E.M."/>
            <person name="Rokhsar D.S."/>
            <person name="Banfield J.F."/>
        </authorList>
    </citation>
    <scope>NUCLEOTIDE SEQUENCE [LARGE SCALE GENOMIC DNA]</scope>
</reference>
<proteinExistence type="predicted"/>
<name>B6AS14_9BACT</name>
<feature type="compositionally biased region" description="Polar residues" evidence="1">
    <location>
        <begin position="37"/>
        <end position="49"/>
    </location>
</feature>
<dbReference type="AlphaFoldDB" id="B6AS14"/>
<gene>
    <name evidence="2" type="ORF">CGL2_10799002</name>
</gene>
<reference evidence="2" key="2">
    <citation type="journal article" date="2008" name="PLoS Biol.">
        <title>Population genomic analysis of strain variation in Leptospirillum group II bacteria involved in acid mine drainage formation.</title>
        <authorList>
            <person name="Simmons S.L."/>
            <person name="Dibartolo G."/>
            <person name="Denef V.J."/>
            <person name="Goltsman D.S."/>
            <person name="Thelen M.P."/>
            <person name="Banfield J.F."/>
        </authorList>
    </citation>
    <scope>NUCLEOTIDE SEQUENCE [LARGE SCALE GENOMIC DNA]</scope>
</reference>
<dbReference type="EMBL" id="DS995262">
    <property type="protein sequence ID" value="EDZ38237.1"/>
    <property type="molecule type" value="Genomic_DNA"/>
</dbReference>
<feature type="compositionally biased region" description="Basic and acidic residues" evidence="1">
    <location>
        <begin position="55"/>
        <end position="71"/>
    </location>
</feature>
<accession>B6AS14</accession>